<sequence>MMEGGELAWTGRDRDFGRVIGPPSASVHFCPHFSTLLCFCFSAYALMMFSGSPIPYFVPCRFALNPDKRLLSGPFQFTPTLLQTGNNLDDQFHNFVRALLARYPTLYKRRMGGVLANALHSIHRLECRLSTAPFPWCGGYGPAMSCHLFQHLNTSHFCWILMRRVVRSEERVGDDG</sequence>
<dbReference type="Proteomes" id="UP000774617">
    <property type="component" value="Unassembled WGS sequence"/>
</dbReference>
<dbReference type="EMBL" id="JAGTJR010000007">
    <property type="protein sequence ID" value="KAH7057352.1"/>
    <property type="molecule type" value="Genomic_DNA"/>
</dbReference>
<reference evidence="1 2" key="1">
    <citation type="journal article" date="2021" name="Nat. Commun.">
        <title>Genetic determinants of endophytism in the Arabidopsis root mycobiome.</title>
        <authorList>
            <person name="Mesny F."/>
            <person name="Miyauchi S."/>
            <person name="Thiergart T."/>
            <person name="Pickel B."/>
            <person name="Atanasova L."/>
            <person name="Karlsson M."/>
            <person name="Huettel B."/>
            <person name="Barry K.W."/>
            <person name="Haridas S."/>
            <person name="Chen C."/>
            <person name="Bauer D."/>
            <person name="Andreopoulos W."/>
            <person name="Pangilinan J."/>
            <person name="LaButti K."/>
            <person name="Riley R."/>
            <person name="Lipzen A."/>
            <person name="Clum A."/>
            <person name="Drula E."/>
            <person name="Henrissat B."/>
            <person name="Kohler A."/>
            <person name="Grigoriev I.V."/>
            <person name="Martin F.M."/>
            <person name="Hacquard S."/>
        </authorList>
    </citation>
    <scope>NUCLEOTIDE SEQUENCE [LARGE SCALE GENOMIC DNA]</scope>
    <source>
        <strain evidence="1 2">MPI-SDFR-AT-0080</strain>
    </source>
</reference>
<accession>A0ABQ8GJ67</accession>
<evidence type="ECO:0000313" key="2">
    <source>
        <dbReference type="Proteomes" id="UP000774617"/>
    </source>
</evidence>
<organism evidence="1 2">
    <name type="scientific">Macrophomina phaseolina</name>
    <dbReference type="NCBI Taxonomy" id="35725"/>
    <lineage>
        <taxon>Eukaryota</taxon>
        <taxon>Fungi</taxon>
        <taxon>Dikarya</taxon>
        <taxon>Ascomycota</taxon>
        <taxon>Pezizomycotina</taxon>
        <taxon>Dothideomycetes</taxon>
        <taxon>Dothideomycetes incertae sedis</taxon>
        <taxon>Botryosphaeriales</taxon>
        <taxon>Botryosphaeriaceae</taxon>
        <taxon>Macrophomina</taxon>
    </lineage>
</organism>
<keyword evidence="2" id="KW-1185">Reference proteome</keyword>
<gene>
    <name evidence="1" type="ORF">B0J12DRAFT_654255</name>
</gene>
<protein>
    <recommendedName>
        <fullName evidence="3">Cytochrome P450</fullName>
    </recommendedName>
</protein>
<evidence type="ECO:0000313" key="1">
    <source>
        <dbReference type="EMBL" id="KAH7057352.1"/>
    </source>
</evidence>
<proteinExistence type="predicted"/>
<comment type="caution">
    <text evidence="1">The sequence shown here is derived from an EMBL/GenBank/DDBJ whole genome shotgun (WGS) entry which is preliminary data.</text>
</comment>
<name>A0ABQ8GJ67_9PEZI</name>
<evidence type="ECO:0008006" key="3">
    <source>
        <dbReference type="Google" id="ProtNLM"/>
    </source>
</evidence>